<dbReference type="HOGENOM" id="CLU_058962_0_0_0"/>
<dbReference type="Gene3D" id="3.40.630.30">
    <property type="match status" value="1"/>
</dbReference>
<gene>
    <name evidence="6" type="ordered locus">Selin_1567</name>
</gene>
<accession>E6W7D0</accession>
<evidence type="ECO:0000313" key="6">
    <source>
        <dbReference type="EMBL" id="ADU66297.1"/>
    </source>
</evidence>
<dbReference type="Pfam" id="PF13444">
    <property type="entry name" value="Acetyltransf_5"/>
    <property type="match status" value="1"/>
</dbReference>
<evidence type="ECO:0000256" key="1">
    <source>
        <dbReference type="ARBA" id="ARBA00005189"/>
    </source>
</evidence>
<keyword evidence="7" id="KW-1185">Reference proteome</keyword>
<evidence type="ECO:0008006" key="8">
    <source>
        <dbReference type="Google" id="ProtNLM"/>
    </source>
</evidence>
<reference evidence="6 7" key="1">
    <citation type="submission" date="2010-12" db="EMBL/GenBank/DDBJ databases">
        <title>Complete sequence of Desulfurispirillum indicum S5.</title>
        <authorList>
            <consortium name="US DOE Joint Genome Institute"/>
            <person name="Lucas S."/>
            <person name="Copeland A."/>
            <person name="Lapidus A."/>
            <person name="Cheng J.-F."/>
            <person name="Goodwin L."/>
            <person name="Pitluck S."/>
            <person name="Chertkov O."/>
            <person name="Held B."/>
            <person name="Detter J.C."/>
            <person name="Han C."/>
            <person name="Tapia R."/>
            <person name="Land M."/>
            <person name="Hauser L."/>
            <person name="Kyrpides N."/>
            <person name="Ivanova N."/>
            <person name="Mikhailova N."/>
            <person name="Haggblom M."/>
            <person name="Rauschenbach I."/>
            <person name="Bini E."/>
            <person name="Woyke T."/>
        </authorList>
    </citation>
    <scope>NUCLEOTIDE SEQUENCE [LARGE SCALE GENOMIC DNA]</scope>
    <source>
        <strain evidence="7">ATCC BAA-1389 / DSM 22839 / S5</strain>
    </source>
</reference>
<evidence type="ECO:0000256" key="3">
    <source>
        <dbReference type="ARBA" id="ARBA00022679"/>
    </source>
</evidence>
<proteinExistence type="predicted"/>
<dbReference type="RefSeq" id="WP_013506178.1">
    <property type="nucleotide sequence ID" value="NC_014836.1"/>
</dbReference>
<dbReference type="Proteomes" id="UP000002572">
    <property type="component" value="Chromosome"/>
</dbReference>
<dbReference type="STRING" id="653733.Selin_1567"/>
<evidence type="ECO:0000256" key="4">
    <source>
        <dbReference type="ARBA" id="ARBA00023098"/>
    </source>
</evidence>
<keyword evidence="5" id="KW-0012">Acyltransferase</keyword>
<dbReference type="EMBL" id="CP002432">
    <property type="protein sequence ID" value="ADU66297.1"/>
    <property type="molecule type" value="Genomic_DNA"/>
</dbReference>
<comment type="pathway">
    <text evidence="1">Lipid metabolism.</text>
</comment>
<dbReference type="InterPro" id="IPR016181">
    <property type="entry name" value="Acyl_CoA_acyltransferase"/>
</dbReference>
<evidence type="ECO:0000256" key="2">
    <source>
        <dbReference type="ARBA" id="ARBA00022516"/>
    </source>
</evidence>
<sequence>MIIESILEAPGLTSLHKTIKTEKLVNYLVHTKMRKFTPKYPFVIENSKYLVRTALDGEDLEKVLTLRHDVFYSEMLKKNRPLQIDIDNFDFICDHLMIIDKATGSCIGTYRVNSSRFSSSFYSATEFSIGNILALPGHKLELGRACIHRDYRNSYMIALLWKAVGHYIQLTKSTYIFGCSSIQTTALDEIASLHLYLKWKHRCSANEKVLPRRKFRISGLDAYAEFVGAIQDSFAEDARKQIPTLLKFYLKSGAVICGEPALDRKFACVDFFTLLDTTKLNNRIEEKFSGV</sequence>
<dbReference type="PANTHER" id="PTHR37323">
    <property type="entry name" value="GCN5-RELATED N-ACETYLTRANSFERASE"/>
    <property type="match status" value="1"/>
</dbReference>
<name>E6W7D0_DESIS</name>
<evidence type="ECO:0000256" key="5">
    <source>
        <dbReference type="ARBA" id="ARBA00023315"/>
    </source>
</evidence>
<dbReference type="SUPFAM" id="SSF55729">
    <property type="entry name" value="Acyl-CoA N-acyltransferases (Nat)"/>
    <property type="match status" value="1"/>
</dbReference>
<keyword evidence="4" id="KW-0443">Lipid metabolism</keyword>
<dbReference type="GO" id="GO:0006629">
    <property type="term" value="P:lipid metabolic process"/>
    <property type="evidence" value="ECO:0007669"/>
    <property type="project" value="UniProtKB-KW"/>
</dbReference>
<dbReference type="eggNOG" id="COG3176">
    <property type="taxonomic scope" value="Bacteria"/>
</dbReference>
<evidence type="ECO:0000313" key="7">
    <source>
        <dbReference type="Proteomes" id="UP000002572"/>
    </source>
</evidence>
<protein>
    <recommendedName>
        <fullName evidence="8">Hemolysin</fullName>
    </recommendedName>
</protein>
<dbReference type="KEGG" id="din:Selin_1567"/>
<dbReference type="InParanoid" id="E6W7D0"/>
<keyword evidence="2" id="KW-0444">Lipid biosynthesis</keyword>
<dbReference type="PANTHER" id="PTHR37323:SF1">
    <property type="entry name" value="L-ORNITHINE N(ALPHA)-ACYLTRANSFERASE"/>
    <property type="match status" value="1"/>
</dbReference>
<dbReference type="InterPro" id="IPR052351">
    <property type="entry name" value="Ornithine_N-alpha-AT"/>
</dbReference>
<organism evidence="6 7">
    <name type="scientific">Desulfurispirillum indicum (strain ATCC BAA-1389 / DSM 22839 / S5)</name>
    <dbReference type="NCBI Taxonomy" id="653733"/>
    <lineage>
        <taxon>Bacteria</taxon>
        <taxon>Pseudomonadati</taxon>
        <taxon>Chrysiogenota</taxon>
        <taxon>Chrysiogenia</taxon>
        <taxon>Chrysiogenales</taxon>
        <taxon>Chrysiogenaceae</taxon>
        <taxon>Desulfurispirillum</taxon>
    </lineage>
</organism>
<keyword evidence="3" id="KW-0808">Transferase</keyword>
<dbReference type="AlphaFoldDB" id="E6W7D0"/>
<dbReference type="GO" id="GO:0016746">
    <property type="term" value="F:acyltransferase activity"/>
    <property type="evidence" value="ECO:0007669"/>
    <property type="project" value="UniProtKB-KW"/>
</dbReference>